<dbReference type="AlphaFoldDB" id="A0A8D5JEV5"/>
<reference evidence="1" key="1">
    <citation type="submission" date="2020-09" db="EMBL/GenBank/DDBJ databases">
        <title>Desulfogranum mesoprofundum gen. nov., sp. nov., a novel mesophilic, sulfate-reducing chemolithoautotroph isolated from a deep-sea hydrothermal vent chimney in the Suiyo Seamount.</title>
        <authorList>
            <person name="Hashimoto Y."/>
            <person name="Nakagawa S."/>
        </authorList>
    </citation>
    <scope>NUCLEOTIDE SEQUENCE</scope>
    <source>
        <strain evidence="1">KT2</strain>
    </source>
</reference>
<dbReference type="PANTHER" id="PTHR21198">
    <property type="entry name" value="GLUTAMATE RACEMASE"/>
    <property type="match status" value="1"/>
</dbReference>
<proteinExistence type="predicted"/>
<organism evidence="1 2">
    <name type="scientific">Desulfomarina profundi</name>
    <dbReference type="NCBI Taxonomy" id="2772557"/>
    <lineage>
        <taxon>Bacteria</taxon>
        <taxon>Pseudomonadati</taxon>
        <taxon>Thermodesulfobacteriota</taxon>
        <taxon>Desulfobulbia</taxon>
        <taxon>Desulfobulbales</taxon>
        <taxon>Desulfobulbaceae</taxon>
        <taxon>Desulfomarina</taxon>
    </lineage>
</organism>
<dbReference type="InterPro" id="IPR004380">
    <property type="entry name" value="Asp_race"/>
</dbReference>
<dbReference type="PANTHER" id="PTHR21198:SF7">
    <property type="entry name" value="ASPARTATE-GLUTAMATE RACEMASE FAMILY"/>
    <property type="match status" value="1"/>
</dbReference>
<evidence type="ECO:0000313" key="1">
    <source>
        <dbReference type="EMBL" id="BCL63003.1"/>
    </source>
</evidence>
<sequence length="232" mass="25934">MKTIGLLGGMSWESTTHYYALLNEGINQRLGGLHSAEIVMESVNFEPVEQLMRKEKWRQIATLLAQAGRRVEQGGAECLLVCTNTMHKVAPAIQEAISIPLLHIADATARAIQKDHLQTIGLLGTQFTMEEDFYRGRLASTFGLDIIIPSETERKEIHRIIFEELCRGKIVEESKVRYQEIIGGMQHRGAEGVIAGCTEIGMLISPEDLSLPFYDTTRIHVERGIEFALNGK</sequence>
<evidence type="ECO:0000313" key="2">
    <source>
        <dbReference type="Proteomes" id="UP000826725"/>
    </source>
</evidence>
<dbReference type="KEGG" id="dbk:DGMP_36960"/>
<dbReference type="InterPro" id="IPR015942">
    <property type="entry name" value="Asp/Glu/hydantoin_racemase"/>
</dbReference>
<dbReference type="NCBIfam" id="TIGR00035">
    <property type="entry name" value="asp_race"/>
    <property type="match status" value="1"/>
</dbReference>
<gene>
    <name evidence="1" type="ORF">DGMP_36960</name>
</gene>
<dbReference type="Proteomes" id="UP000826725">
    <property type="component" value="Chromosome"/>
</dbReference>
<dbReference type="GO" id="GO:0047661">
    <property type="term" value="F:amino-acid racemase activity"/>
    <property type="evidence" value="ECO:0007669"/>
    <property type="project" value="InterPro"/>
</dbReference>
<name>A0A8D5JEV5_9BACT</name>
<accession>A0A8D5JEV5</accession>
<dbReference type="EMBL" id="AP024086">
    <property type="protein sequence ID" value="BCL63003.1"/>
    <property type="molecule type" value="Genomic_DNA"/>
</dbReference>
<dbReference type="Pfam" id="PF01177">
    <property type="entry name" value="Asp_Glu_race"/>
    <property type="match status" value="1"/>
</dbReference>
<dbReference type="RefSeq" id="WP_228855306.1">
    <property type="nucleotide sequence ID" value="NZ_AP024086.1"/>
</dbReference>
<keyword evidence="2" id="KW-1185">Reference proteome</keyword>
<protein>
    <submittedName>
        <fullName evidence="1">Aspartate racemase</fullName>
    </submittedName>
</protein>